<dbReference type="Proteomes" id="UP000824469">
    <property type="component" value="Unassembled WGS sequence"/>
</dbReference>
<evidence type="ECO:0000313" key="3">
    <source>
        <dbReference type="Proteomes" id="UP000824469"/>
    </source>
</evidence>
<evidence type="ECO:0000313" key="2">
    <source>
        <dbReference type="EMBL" id="KAH9293182.1"/>
    </source>
</evidence>
<feature type="non-terminal residue" evidence="2">
    <location>
        <position position="56"/>
    </location>
</feature>
<feature type="region of interest" description="Disordered" evidence="1">
    <location>
        <begin position="26"/>
        <end position="56"/>
    </location>
</feature>
<dbReference type="EMBL" id="JAHRHJ020001517">
    <property type="protein sequence ID" value="KAH9293182.1"/>
    <property type="molecule type" value="Genomic_DNA"/>
</dbReference>
<keyword evidence="3" id="KW-1185">Reference proteome</keyword>
<organism evidence="2 3">
    <name type="scientific">Taxus chinensis</name>
    <name type="common">Chinese yew</name>
    <name type="synonym">Taxus wallichiana var. chinensis</name>
    <dbReference type="NCBI Taxonomy" id="29808"/>
    <lineage>
        <taxon>Eukaryota</taxon>
        <taxon>Viridiplantae</taxon>
        <taxon>Streptophyta</taxon>
        <taxon>Embryophyta</taxon>
        <taxon>Tracheophyta</taxon>
        <taxon>Spermatophyta</taxon>
        <taxon>Pinopsida</taxon>
        <taxon>Pinidae</taxon>
        <taxon>Conifers II</taxon>
        <taxon>Cupressales</taxon>
        <taxon>Taxaceae</taxon>
        <taxon>Taxus</taxon>
    </lineage>
</organism>
<sequence>MATQYWMISAKGQTGKVRLLSSPQMNADGDVSSEGCGAGRACPRQTGSSVKWGLAR</sequence>
<accession>A0AA38CA28</accession>
<comment type="caution">
    <text evidence="2">The sequence shown here is derived from an EMBL/GenBank/DDBJ whole genome shotgun (WGS) entry which is preliminary data.</text>
</comment>
<evidence type="ECO:0000256" key="1">
    <source>
        <dbReference type="SAM" id="MobiDB-lite"/>
    </source>
</evidence>
<name>A0AA38CA28_TAXCH</name>
<proteinExistence type="predicted"/>
<reference evidence="2 3" key="1">
    <citation type="journal article" date="2021" name="Nat. Plants">
        <title>The Taxus genome provides insights into paclitaxel biosynthesis.</title>
        <authorList>
            <person name="Xiong X."/>
            <person name="Gou J."/>
            <person name="Liao Q."/>
            <person name="Li Y."/>
            <person name="Zhou Q."/>
            <person name="Bi G."/>
            <person name="Li C."/>
            <person name="Du R."/>
            <person name="Wang X."/>
            <person name="Sun T."/>
            <person name="Guo L."/>
            <person name="Liang H."/>
            <person name="Lu P."/>
            <person name="Wu Y."/>
            <person name="Zhang Z."/>
            <person name="Ro D.K."/>
            <person name="Shang Y."/>
            <person name="Huang S."/>
            <person name="Yan J."/>
        </authorList>
    </citation>
    <scope>NUCLEOTIDE SEQUENCE [LARGE SCALE GENOMIC DNA]</scope>
    <source>
        <strain evidence="2">Ta-2019</strain>
    </source>
</reference>
<protein>
    <submittedName>
        <fullName evidence="2">Uncharacterized protein</fullName>
    </submittedName>
</protein>
<gene>
    <name evidence="2" type="ORF">KI387_041614</name>
</gene>
<dbReference type="AlphaFoldDB" id="A0AA38CA28"/>